<feature type="domain" description="HTH gntR-type" evidence="4">
    <location>
        <begin position="3"/>
        <end position="73"/>
    </location>
</feature>
<dbReference type="Pfam" id="PF00392">
    <property type="entry name" value="GntR"/>
    <property type="match status" value="1"/>
</dbReference>
<dbReference type="GO" id="GO:0045892">
    <property type="term" value="P:negative regulation of DNA-templated transcription"/>
    <property type="evidence" value="ECO:0007669"/>
    <property type="project" value="TreeGrafter"/>
</dbReference>
<dbReference type="PRINTS" id="PR00035">
    <property type="entry name" value="HTHGNTR"/>
</dbReference>
<dbReference type="InterPro" id="IPR036390">
    <property type="entry name" value="WH_DNA-bd_sf"/>
</dbReference>
<gene>
    <name evidence="5" type="ORF">dsmv_1488</name>
</gene>
<protein>
    <submittedName>
        <fullName evidence="5">Transcriptional regulator, GntR family with UTRA sensor domain containing protein</fullName>
    </submittedName>
</protein>
<keyword evidence="2" id="KW-0238">DNA-binding</keyword>
<dbReference type="SMART" id="SM00345">
    <property type="entry name" value="HTH_GNTR"/>
    <property type="match status" value="1"/>
</dbReference>
<dbReference type="PANTHER" id="PTHR44846:SF1">
    <property type="entry name" value="MANNOSYL-D-GLYCERATE TRANSPORT_METABOLISM SYSTEM REPRESSOR MNGR-RELATED"/>
    <property type="match status" value="1"/>
</dbReference>
<keyword evidence="3" id="KW-0804">Transcription</keyword>
<reference evidence="5 6" key="1">
    <citation type="journal article" date="2013" name="Genome Announc.">
        <title>Draft genome sequences for three mercury-methylating, sulfate-reducing bacteria.</title>
        <authorList>
            <person name="Brown S.D."/>
            <person name="Hurt R.A.Jr."/>
            <person name="Gilmour C.C."/>
            <person name="Elias D.A."/>
        </authorList>
    </citation>
    <scope>NUCLEOTIDE SEQUENCE [LARGE SCALE GENOMIC DNA]</scope>
    <source>
        <strain evidence="5 6">DSM 2059</strain>
    </source>
</reference>
<dbReference type="RefSeq" id="WP_020875872.1">
    <property type="nucleotide sequence ID" value="NZ_ATHJ01000062.1"/>
</dbReference>
<dbReference type="PANTHER" id="PTHR44846">
    <property type="entry name" value="MANNOSYL-D-GLYCERATE TRANSPORT/METABOLISM SYSTEM REPRESSOR MNGR-RELATED"/>
    <property type="match status" value="1"/>
</dbReference>
<evidence type="ECO:0000259" key="4">
    <source>
        <dbReference type="PROSITE" id="PS50949"/>
    </source>
</evidence>
<dbReference type="CDD" id="cd07377">
    <property type="entry name" value="WHTH_GntR"/>
    <property type="match status" value="1"/>
</dbReference>
<organism evidence="5 6">
    <name type="scientific">Desulfococcus multivorans DSM 2059</name>
    <dbReference type="NCBI Taxonomy" id="1121405"/>
    <lineage>
        <taxon>Bacteria</taxon>
        <taxon>Pseudomonadati</taxon>
        <taxon>Thermodesulfobacteriota</taxon>
        <taxon>Desulfobacteria</taxon>
        <taxon>Desulfobacterales</taxon>
        <taxon>Desulfococcaceae</taxon>
        <taxon>Desulfococcus</taxon>
    </lineage>
</organism>
<dbReference type="EMBL" id="ATHJ01000062">
    <property type="protein sequence ID" value="EPR42905.1"/>
    <property type="molecule type" value="Genomic_DNA"/>
</dbReference>
<dbReference type="InterPro" id="IPR036388">
    <property type="entry name" value="WH-like_DNA-bd_sf"/>
</dbReference>
<evidence type="ECO:0000256" key="2">
    <source>
        <dbReference type="ARBA" id="ARBA00023125"/>
    </source>
</evidence>
<evidence type="ECO:0000256" key="1">
    <source>
        <dbReference type="ARBA" id="ARBA00023015"/>
    </source>
</evidence>
<dbReference type="SUPFAM" id="SSF64288">
    <property type="entry name" value="Chorismate lyase-like"/>
    <property type="match status" value="1"/>
</dbReference>
<dbReference type="Gene3D" id="1.10.10.10">
    <property type="entry name" value="Winged helix-like DNA-binding domain superfamily/Winged helix DNA-binding domain"/>
    <property type="match status" value="1"/>
</dbReference>
<dbReference type="eggNOG" id="COG2188">
    <property type="taxonomic scope" value="Bacteria"/>
</dbReference>
<proteinExistence type="predicted"/>
<dbReference type="InterPro" id="IPR028978">
    <property type="entry name" value="Chorismate_lyase_/UTRA_dom_sf"/>
</dbReference>
<dbReference type="OrthoDB" id="3182938at2"/>
<dbReference type="InterPro" id="IPR050679">
    <property type="entry name" value="Bact_HTH_transcr_reg"/>
</dbReference>
<evidence type="ECO:0000313" key="5">
    <source>
        <dbReference type="EMBL" id="EPR42905.1"/>
    </source>
</evidence>
<keyword evidence="1" id="KW-0805">Transcription regulation</keyword>
<sequence length="247" mass="28521">MTTTKKAPKYQKIKQYVLQGIASHNFIDGVPSENQLAEKFAVSRMTARRALDDLEREGSVERIPGKGTFVRRSGHYTQGFFRVRPFRKWAEDLGADLRTEVLESRVVDPPEEIAETLRYSGQMIRLCIINYLNDMPVRYAVRYLRADQCADILWENLAENSIHDILINKYRLPLTRISQCMTAVGLPENLSDLFGEKPGYPVFYFQRTVYSCESPVTYVEYFMRGDMAFKDTFTPMLEAGDFHPETS</sequence>
<evidence type="ECO:0000256" key="3">
    <source>
        <dbReference type="ARBA" id="ARBA00023163"/>
    </source>
</evidence>
<comment type="caution">
    <text evidence="5">The sequence shown here is derived from an EMBL/GenBank/DDBJ whole genome shotgun (WGS) entry which is preliminary data.</text>
</comment>
<name>S7U1L3_DESML</name>
<dbReference type="Gene3D" id="3.40.1410.10">
    <property type="entry name" value="Chorismate lyase-like"/>
    <property type="match status" value="1"/>
</dbReference>
<dbReference type="STRING" id="897.B2D07_01200"/>
<dbReference type="Pfam" id="PF07702">
    <property type="entry name" value="UTRA"/>
    <property type="match status" value="1"/>
</dbReference>
<keyword evidence="6" id="KW-1185">Reference proteome</keyword>
<dbReference type="GO" id="GO:0003677">
    <property type="term" value="F:DNA binding"/>
    <property type="evidence" value="ECO:0007669"/>
    <property type="project" value="UniProtKB-KW"/>
</dbReference>
<evidence type="ECO:0000313" key="6">
    <source>
        <dbReference type="Proteomes" id="UP000014977"/>
    </source>
</evidence>
<dbReference type="SUPFAM" id="SSF46785">
    <property type="entry name" value="Winged helix' DNA-binding domain"/>
    <property type="match status" value="1"/>
</dbReference>
<dbReference type="Proteomes" id="UP000014977">
    <property type="component" value="Unassembled WGS sequence"/>
</dbReference>
<dbReference type="InterPro" id="IPR000524">
    <property type="entry name" value="Tscrpt_reg_HTH_GntR"/>
</dbReference>
<accession>S7U1L3</accession>
<dbReference type="GO" id="GO:0003700">
    <property type="term" value="F:DNA-binding transcription factor activity"/>
    <property type="evidence" value="ECO:0007669"/>
    <property type="project" value="InterPro"/>
</dbReference>
<dbReference type="PROSITE" id="PS50949">
    <property type="entry name" value="HTH_GNTR"/>
    <property type="match status" value="1"/>
</dbReference>
<dbReference type="SMART" id="SM00866">
    <property type="entry name" value="UTRA"/>
    <property type="match status" value="1"/>
</dbReference>
<dbReference type="InterPro" id="IPR011663">
    <property type="entry name" value="UTRA"/>
</dbReference>
<dbReference type="AlphaFoldDB" id="S7U1L3"/>